<dbReference type="Proteomes" id="UP000313231">
    <property type="component" value="Unassembled WGS sequence"/>
</dbReference>
<comment type="caution">
    <text evidence="1">The sequence shown here is derived from an EMBL/GenBank/DDBJ whole genome shotgun (WGS) entry which is preliminary data.</text>
</comment>
<organism evidence="1 2">
    <name type="scientific">Nocardioides albidus</name>
    <dbReference type="NCBI Taxonomy" id="1517589"/>
    <lineage>
        <taxon>Bacteria</taxon>
        <taxon>Bacillati</taxon>
        <taxon>Actinomycetota</taxon>
        <taxon>Actinomycetes</taxon>
        <taxon>Propionibacteriales</taxon>
        <taxon>Nocardioidaceae</taxon>
        <taxon>Nocardioides</taxon>
    </lineage>
</organism>
<evidence type="ECO:0000313" key="2">
    <source>
        <dbReference type="Proteomes" id="UP000313231"/>
    </source>
</evidence>
<dbReference type="EMBL" id="VDMP01000020">
    <property type="protein sequence ID" value="TNM42845.1"/>
    <property type="molecule type" value="Genomic_DNA"/>
</dbReference>
<proteinExistence type="predicted"/>
<dbReference type="OrthoDB" id="9790578at2"/>
<accession>A0A5C4W5L7</accession>
<dbReference type="AlphaFoldDB" id="A0A5C4W5L7"/>
<keyword evidence="2" id="KW-1185">Reference proteome</keyword>
<reference evidence="1 2" key="1">
    <citation type="journal article" date="2016" name="Int. J. Syst. Evol. Microbiol.">
        <title>Nocardioides albidus sp. nov., an actinobacterium isolated from garden soil.</title>
        <authorList>
            <person name="Singh H."/>
            <person name="Du J."/>
            <person name="Trinh H."/>
            <person name="Won K."/>
            <person name="Yang J.E."/>
            <person name="Yin C."/>
            <person name="Kook M."/>
            <person name="Yi T.H."/>
        </authorList>
    </citation>
    <scope>NUCLEOTIDE SEQUENCE [LARGE SCALE GENOMIC DNA]</scope>
    <source>
        <strain evidence="1 2">CCTCC AB 2015297</strain>
    </source>
</reference>
<protein>
    <submittedName>
        <fullName evidence="1">3-methyladenine DNA glycosylase</fullName>
    </submittedName>
</protein>
<gene>
    <name evidence="1" type="ORF">FHP29_07545</name>
</gene>
<sequence>MAVVSAQDWRQRADDHAARIDRYVAPHLARRRAAVKHPVFDFLFTYYSYRAAQLRRWHPGFGVVVSPGSELDGLKGYTIADDGGATVAASYLASQRPLISSTHDLLTATAGRAPHFGCFGLHEWAMVYRLAEDETRHAAWPLRLGPTGTDEVVEGHRIACSHFDAYRFFTPPARPLNTLSPGRDDRPAFEQPGCLHAGMDLYKHAFRLSPLICSDLVADCFELAWDIRTLDMRAAPYDLADLGFEPVRIETAEGKAEYVEAQRGFSERGAPLRARLIEECERLLTVSAAVPA</sequence>
<evidence type="ECO:0000313" key="1">
    <source>
        <dbReference type="EMBL" id="TNM42845.1"/>
    </source>
</evidence>
<name>A0A5C4W5L7_9ACTN</name>